<organism evidence="1 2">
    <name type="scientific">Rosistilla oblonga</name>
    <dbReference type="NCBI Taxonomy" id="2527990"/>
    <lineage>
        <taxon>Bacteria</taxon>
        <taxon>Pseudomonadati</taxon>
        <taxon>Planctomycetota</taxon>
        <taxon>Planctomycetia</taxon>
        <taxon>Pirellulales</taxon>
        <taxon>Pirellulaceae</taxon>
        <taxon>Rosistilla</taxon>
    </lineage>
</organism>
<protein>
    <submittedName>
        <fullName evidence="1">Uncharacterized protein</fullName>
    </submittedName>
</protein>
<gene>
    <name evidence="1" type="ORF">Mal33_29510</name>
</gene>
<evidence type="ECO:0000313" key="2">
    <source>
        <dbReference type="Proteomes" id="UP000316770"/>
    </source>
</evidence>
<sequence>MSMVLLCATTIVTSGTSRLPDSFAQEIFAASSAARTSDVNFTAYVSRAMNQVIPLHSRGTYLISSEATSCRTKTKKYSMNLS</sequence>
<reference evidence="1 2" key="1">
    <citation type="submission" date="2019-02" db="EMBL/GenBank/DDBJ databases">
        <title>Deep-cultivation of Planctomycetes and their phenomic and genomic characterization uncovers novel biology.</title>
        <authorList>
            <person name="Wiegand S."/>
            <person name="Jogler M."/>
            <person name="Boedeker C."/>
            <person name="Pinto D."/>
            <person name="Vollmers J."/>
            <person name="Rivas-Marin E."/>
            <person name="Kohn T."/>
            <person name="Peeters S.H."/>
            <person name="Heuer A."/>
            <person name="Rast P."/>
            <person name="Oberbeckmann S."/>
            <person name="Bunk B."/>
            <person name="Jeske O."/>
            <person name="Meyerdierks A."/>
            <person name="Storesund J.E."/>
            <person name="Kallscheuer N."/>
            <person name="Luecker S."/>
            <person name="Lage O.M."/>
            <person name="Pohl T."/>
            <person name="Merkel B.J."/>
            <person name="Hornburger P."/>
            <person name="Mueller R.-W."/>
            <person name="Bruemmer F."/>
            <person name="Labrenz M."/>
            <person name="Spormann A.M."/>
            <person name="Op den Camp H."/>
            <person name="Overmann J."/>
            <person name="Amann R."/>
            <person name="Jetten M.S.M."/>
            <person name="Mascher T."/>
            <person name="Medema M.H."/>
            <person name="Devos D.P."/>
            <person name="Kaster A.-K."/>
            <person name="Ovreas L."/>
            <person name="Rohde M."/>
            <person name="Galperin M.Y."/>
            <person name="Jogler C."/>
        </authorList>
    </citation>
    <scope>NUCLEOTIDE SEQUENCE [LARGE SCALE GENOMIC DNA]</scope>
    <source>
        <strain evidence="1 2">Mal33</strain>
    </source>
</reference>
<keyword evidence="2" id="KW-1185">Reference proteome</keyword>
<name>A0A518IV48_9BACT</name>
<accession>A0A518IV48</accession>
<dbReference type="Proteomes" id="UP000316770">
    <property type="component" value="Chromosome"/>
</dbReference>
<dbReference type="AlphaFoldDB" id="A0A518IV48"/>
<dbReference type="EMBL" id="CP036318">
    <property type="protein sequence ID" value="QDV56950.1"/>
    <property type="molecule type" value="Genomic_DNA"/>
</dbReference>
<evidence type="ECO:0000313" key="1">
    <source>
        <dbReference type="EMBL" id="QDV56950.1"/>
    </source>
</evidence>
<proteinExistence type="predicted"/>